<dbReference type="InterPro" id="IPR050550">
    <property type="entry name" value="SEC23_SEC24_subfamily"/>
</dbReference>
<dbReference type="Pfam" id="PF00626">
    <property type="entry name" value="Gelsolin"/>
    <property type="match status" value="1"/>
</dbReference>
<comment type="similarity">
    <text evidence="3">Belongs to the SEC23/SEC24 family. SEC24 subfamily.</text>
</comment>
<evidence type="ECO:0000313" key="12">
    <source>
        <dbReference type="Proteomes" id="UP001377567"/>
    </source>
</evidence>
<reference evidence="11 12" key="1">
    <citation type="journal article" date="2023" name="Elife">
        <title>Identification of key yeast species and microbe-microbe interactions impacting larval growth of Drosophila in the wild.</title>
        <authorList>
            <person name="Mure A."/>
            <person name="Sugiura Y."/>
            <person name="Maeda R."/>
            <person name="Honda K."/>
            <person name="Sakurai N."/>
            <person name="Takahashi Y."/>
            <person name="Watada M."/>
            <person name="Katoh T."/>
            <person name="Gotoh A."/>
            <person name="Gotoh Y."/>
            <person name="Taniguchi I."/>
            <person name="Nakamura K."/>
            <person name="Hayashi T."/>
            <person name="Katayama T."/>
            <person name="Uemura T."/>
            <person name="Hattori Y."/>
        </authorList>
    </citation>
    <scope>NUCLEOTIDE SEQUENCE [LARGE SCALE GENOMIC DNA]</scope>
    <source>
        <strain evidence="11 12">KH-74</strain>
    </source>
</reference>
<keyword evidence="8" id="KW-0862">Zinc</keyword>
<dbReference type="Pfam" id="PF08033">
    <property type="entry name" value="Sec23_BS"/>
    <property type="match status" value="1"/>
</dbReference>
<dbReference type="InterPro" id="IPR036180">
    <property type="entry name" value="Gelsolin-like_dom_sf"/>
</dbReference>
<dbReference type="Gene3D" id="2.60.40.1670">
    <property type="entry name" value="beta-sandwich domain of Sec23/24"/>
    <property type="match status" value="1"/>
</dbReference>
<dbReference type="InterPro" id="IPR000679">
    <property type="entry name" value="Znf_GATA"/>
</dbReference>
<keyword evidence="8" id="KW-0863">Zinc-finger</keyword>
<dbReference type="GO" id="GO:0006886">
    <property type="term" value="P:intracellular protein transport"/>
    <property type="evidence" value="ECO:0007669"/>
    <property type="project" value="InterPro"/>
</dbReference>
<dbReference type="Proteomes" id="UP001377567">
    <property type="component" value="Unassembled WGS sequence"/>
</dbReference>
<dbReference type="GO" id="GO:0030127">
    <property type="term" value="C:COPII vesicle coat"/>
    <property type="evidence" value="ECO:0007669"/>
    <property type="project" value="InterPro"/>
</dbReference>
<dbReference type="PANTHER" id="PTHR13803:SF4">
    <property type="entry name" value="SECRETORY 24CD, ISOFORM C"/>
    <property type="match status" value="1"/>
</dbReference>
<dbReference type="GO" id="GO:0008270">
    <property type="term" value="F:zinc ion binding"/>
    <property type="evidence" value="ECO:0007669"/>
    <property type="project" value="UniProtKB-KW"/>
</dbReference>
<dbReference type="GO" id="GO:0006355">
    <property type="term" value="P:regulation of DNA-templated transcription"/>
    <property type="evidence" value="ECO:0007669"/>
    <property type="project" value="InterPro"/>
</dbReference>
<keyword evidence="7" id="KW-0333">Golgi apparatus</keyword>
<accession>A0AAV5RUH4</accession>
<dbReference type="SUPFAM" id="SSF81811">
    <property type="entry name" value="Helical domain of Sec23/24"/>
    <property type="match status" value="1"/>
</dbReference>
<evidence type="ECO:0000256" key="6">
    <source>
        <dbReference type="ARBA" id="ARBA00022927"/>
    </source>
</evidence>
<dbReference type="InterPro" id="IPR036174">
    <property type="entry name" value="Znf_Sec23_Sec24_sf"/>
</dbReference>
<dbReference type="PANTHER" id="PTHR13803">
    <property type="entry name" value="SEC24-RELATED PROTEIN"/>
    <property type="match status" value="1"/>
</dbReference>
<dbReference type="Gene3D" id="3.40.50.410">
    <property type="entry name" value="von Willebrand factor, type A domain"/>
    <property type="match status" value="1"/>
</dbReference>
<evidence type="ECO:0000259" key="10">
    <source>
        <dbReference type="PROSITE" id="PS50114"/>
    </source>
</evidence>
<evidence type="ECO:0000256" key="3">
    <source>
        <dbReference type="ARBA" id="ARBA00008334"/>
    </source>
</evidence>
<keyword evidence="8" id="KW-0479">Metal-binding</keyword>
<dbReference type="AlphaFoldDB" id="A0AAV5RUH4"/>
<dbReference type="Pfam" id="PF04815">
    <property type="entry name" value="Sec23_helical"/>
    <property type="match status" value="1"/>
</dbReference>
<organism evidence="11 12">
    <name type="scientific">Maudiozyma humilis</name>
    <name type="common">Sour dough yeast</name>
    <name type="synonym">Kazachstania humilis</name>
    <dbReference type="NCBI Taxonomy" id="51915"/>
    <lineage>
        <taxon>Eukaryota</taxon>
        <taxon>Fungi</taxon>
        <taxon>Dikarya</taxon>
        <taxon>Ascomycota</taxon>
        <taxon>Saccharomycotina</taxon>
        <taxon>Saccharomycetes</taxon>
        <taxon>Saccharomycetales</taxon>
        <taxon>Saccharomycetaceae</taxon>
        <taxon>Maudiozyma</taxon>
    </lineage>
</organism>
<dbReference type="InterPro" id="IPR012990">
    <property type="entry name" value="Beta-sandwich_Sec23_24"/>
</dbReference>
<dbReference type="GO" id="GO:0043565">
    <property type="term" value="F:sequence-specific DNA binding"/>
    <property type="evidence" value="ECO:0007669"/>
    <property type="project" value="InterPro"/>
</dbReference>
<dbReference type="Pfam" id="PF04811">
    <property type="entry name" value="Sec23_trunk"/>
    <property type="match status" value="1"/>
</dbReference>
<dbReference type="InterPro" id="IPR007123">
    <property type="entry name" value="Gelsolin-like_dom"/>
</dbReference>
<protein>
    <submittedName>
        <fullName evidence="11">Sfb3 protein</fullName>
    </submittedName>
</protein>
<dbReference type="Gene3D" id="1.20.120.730">
    <property type="entry name" value="Sec23/Sec24 helical domain"/>
    <property type="match status" value="1"/>
</dbReference>
<evidence type="ECO:0000256" key="5">
    <source>
        <dbReference type="ARBA" id="ARBA00022490"/>
    </source>
</evidence>
<dbReference type="Pfam" id="PF04810">
    <property type="entry name" value="zf-Sec23_Sec24"/>
    <property type="match status" value="1"/>
</dbReference>
<dbReference type="Gene3D" id="2.30.30.380">
    <property type="entry name" value="Zn-finger domain of Sec23/24"/>
    <property type="match status" value="1"/>
</dbReference>
<feature type="domain" description="GATA-type" evidence="10">
    <location>
        <begin position="229"/>
        <end position="259"/>
    </location>
</feature>
<evidence type="ECO:0000256" key="8">
    <source>
        <dbReference type="PROSITE-ProRule" id="PRU00094"/>
    </source>
</evidence>
<dbReference type="EMBL" id="BTGD01000001">
    <property type="protein sequence ID" value="GMM54184.1"/>
    <property type="molecule type" value="Genomic_DNA"/>
</dbReference>
<evidence type="ECO:0000256" key="2">
    <source>
        <dbReference type="ARBA" id="ARBA00004496"/>
    </source>
</evidence>
<keyword evidence="12" id="KW-1185">Reference proteome</keyword>
<dbReference type="GO" id="GO:0000139">
    <property type="term" value="C:Golgi membrane"/>
    <property type="evidence" value="ECO:0007669"/>
    <property type="project" value="UniProtKB-SubCell"/>
</dbReference>
<dbReference type="SUPFAM" id="SSF82754">
    <property type="entry name" value="C-terminal, gelsolin-like domain of Sec23/24"/>
    <property type="match status" value="1"/>
</dbReference>
<dbReference type="SUPFAM" id="SSF81995">
    <property type="entry name" value="beta-sandwich domain of Sec23/24"/>
    <property type="match status" value="1"/>
</dbReference>
<sequence>MSQEQLPQAMANLALDPSQPQAAGHKKNRRQNRAFHNFNNPNAAASPQMQQGMNSPAFGGVDQFGNPMGQPAAQSSTPQMFNSPMMNGGNFASTPQTPAFNGTPQMNMGTPTFQAPQSFGAQQGNSMSAGAYQVSFQRWKDQIEYLTKVFMTSKDSVPPLPTTAFYSVDEGCCHPSMMSLTMSNVPEDEHLRQATKLPLGLTLQPFIDVLTPDGSGTPLISPQVGQTDISAPVRCSRCRAYANPGFRFMYDGSFVCNICEVKSRPPADQVTQMDQSGNIIGMDQRQELRYGAVDFFAPSAYNTVQGVAPLPLHYIFVIDVSLMSCENGGSIAAVEAVKQSIEYIVENQEKCKVAIMTYDNKLKFYNLRPELEEAQEYIVSEITDVFIPFFNGLFVTPNESMNVISDTLRKIEDFIINDRYSHVPDNCYGAALEAAKLALTEFTGKQGGKIICSLGLLPNKGNGNLSIRRDDNSKQNLECDNDFYNKLSHSLLRSNISVDLFITSAAFVDMATVSTPVITTSGTLKYYPHFRKDYDQHLIVNDMVENISNIVGYQGLLKVRCSTGLSVDQYYSKSVDYSDRDPMIPVLTKQTNLDVLFKYTDKLKAGKDVHFQTAILYTDIHGVRKIRSINCNGAVNKNIHEIFKFMNQNAMVRIMIKDIIRTLGNCDFIKIRSIIDQKIVDILTQYRALVNGNSQNQLVLPDSLRTLHMYMLAFEKSQLMAPNASSTRGNDRIFDLVKYETFDSARLSYKLYPQIIPLHVLLEENDLTFSDANSRLLEIAETSVERLSVRASFNALEKGGCYIIFQGDVAYLWMDANTNRMLLEDLLGVDSSVPLQEISLYSGILPETDKDINDKVRNMLNYWCGVCGKTAISLVLLRPSIDQYYNTVMAGILCEDQTMNKIDNHDNYLIKTHAAVTEKIKKEDFVRVSNSSQSGLEHLHQKFVQL</sequence>
<keyword evidence="5" id="KW-0963">Cytoplasm</keyword>
<name>A0AAV5RUH4_MAUHU</name>
<evidence type="ECO:0000256" key="4">
    <source>
        <dbReference type="ARBA" id="ARBA00022448"/>
    </source>
</evidence>
<dbReference type="InterPro" id="IPR036175">
    <property type="entry name" value="Sec23/24_helical_dom_sf"/>
</dbReference>
<evidence type="ECO:0000256" key="9">
    <source>
        <dbReference type="SAM" id="MobiDB-lite"/>
    </source>
</evidence>
<dbReference type="InterPro" id="IPR006895">
    <property type="entry name" value="Znf_Sec23_Sec24"/>
</dbReference>
<dbReference type="InterPro" id="IPR006896">
    <property type="entry name" value="Sec23/24_trunk_dom"/>
</dbReference>
<comment type="caution">
    <text evidence="11">The sequence shown here is derived from an EMBL/GenBank/DDBJ whole genome shotgun (WGS) entry which is preliminary data.</text>
</comment>
<proteinExistence type="inferred from homology"/>
<evidence type="ECO:0000313" key="11">
    <source>
        <dbReference type="EMBL" id="GMM54184.1"/>
    </source>
</evidence>
<dbReference type="InterPro" id="IPR006900">
    <property type="entry name" value="Sec23/24_helical_dom"/>
</dbReference>
<dbReference type="GO" id="GO:0000149">
    <property type="term" value="F:SNARE binding"/>
    <property type="evidence" value="ECO:0007669"/>
    <property type="project" value="TreeGrafter"/>
</dbReference>
<evidence type="ECO:0000256" key="7">
    <source>
        <dbReference type="ARBA" id="ARBA00023034"/>
    </source>
</evidence>
<keyword evidence="4" id="KW-0813">Transport</keyword>
<keyword evidence="6" id="KW-0653">Protein transport</keyword>
<gene>
    <name evidence="11" type="ORF">DAKH74_008000</name>
</gene>
<comment type="subcellular location">
    <subcellularLocation>
        <location evidence="2">Cytoplasm</location>
    </subcellularLocation>
    <subcellularLocation>
        <location evidence="1">Golgi apparatus membrane</location>
    </subcellularLocation>
</comment>
<evidence type="ECO:0000256" key="1">
    <source>
        <dbReference type="ARBA" id="ARBA00004394"/>
    </source>
</evidence>
<dbReference type="InterPro" id="IPR036465">
    <property type="entry name" value="vWFA_dom_sf"/>
</dbReference>
<dbReference type="GO" id="GO:0090110">
    <property type="term" value="P:COPII-coated vesicle cargo loading"/>
    <property type="evidence" value="ECO:0007669"/>
    <property type="project" value="TreeGrafter"/>
</dbReference>
<dbReference type="InterPro" id="IPR029006">
    <property type="entry name" value="ADF-H/Gelsolin-like_dom_sf"/>
</dbReference>
<dbReference type="GO" id="GO:0070971">
    <property type="term" value="C:endoplasmic reticulum exit site"/>
    <property type="evidence" value="ECO:0007669"/>
    <property type="project" value="TreeGrafter"/>
</dbReference>
<dbReference type="SUPFAM" id="SSF53300">
    <property type="entry name" value="vWA-like"/>
    <property type="match status" value="1"/>
</dbReference>
<dbReference type="SUPFAM" id="SSF82919">
    <property type="entry name" value="Zn-finger domain of Sec23/24"/>
    <property type="match status" value="1"/>
</dbReference>
<dbReference type="PROSITE" id="PS50114">
    <property type="entry name" value="GATA_ZN_FINGER_2"/>
    <property type="match status" value="1"/>
</dbReference>
<feature type="region of interest" description="Disordered" evidence="9">
    <location>
        <begin position="1"/>
        <end position="29"/>
    </location>
</feature>
<dbReference type="Gene3D" id="3.40.20.10">
    <property type="entry name" value="Severin"/>
    <property type="match status" value="1"/>
</dbReference>